<comment type="caution">
    <text evidence="15">The sequence shown here is derived from an EMBL/GenBank/DDBJ whole genome shotgun (WGS) entry which is preliminary data.</text>
</comment>
<name>A0ABW3GN98_9FLAO</name>
<evidence type="ECO:0000256" key="1">
    <source>
        <dbReference type="ARBA" id="ARBA00005594"/>
    </source>
</evidence>
<dbReference type="Pfam" id="PF08264">
    <property type="entry name" value="Anticodon_1"/>
    <property type="match status" value="1"/>
</dbReference>
<dbReference type="PANTHER" id="PTHR43740:SF2">
    <property type="entry name" value="LEUCINE--TRNA LIGASE, MITOCHONDRIAL"/>
    <property type="match status" value="1"/>
</dbReference>
<dbReference type="Pfam" id="PF00133">
    <property type="entry name" value="tRNA-synt_1"/>
    <property type="match status" value="1"/>
</dbReference>
<dbReference type="RefSeq" id="WP_379657413.1">
    <property type="nucleotide sequence ID" value="NZ_JBHTIV010000005.1"/>
</dbReference>
<evidence type="ECO:0000256" key="3">
    <source>
        <dbReference type="ARBA" id="ARBA00022598"/>
    </source>
</evidence>
<evidence type="ECO:0000256" key="10">
    <source>
        <dbReference type="RuleBase" id="RU363035"/>
    </source>
</evidence>
<dbReference type="Gene3D" id="1.10.730.10">
    <property type="entry name" value="Isoleucyl-tRNA Synthetase, Domain 1"/>
    <property type="match status" value="1"/>
</dbReference>
<keyword evidence="3 9" id="KW-0436">Ligase</keyword>
<evidence type="ECO:0000259" key="14">
    <source>
        <dbReference type="Pfam" id="PF13603"/>
    </source>
</evidence>
<dbReference type="Pfam" id="PF09334">
    <property type="entry name" value="tRNA-synt_1g"/>
    <property type="match status" value="1"/>
</dbReference>
<proteinExistence type="inferred from homology"/>
<dbReference type="CDD" id="cd07958">
    <property type="entry name" value="Anticodon_Ia_Leu_BEm"/>
    <property type="match status" value="1"/>
</dbReference>
<dbReference type="GO" id="GO:0004823">
    <property type="term" value="F:leucine-tRNA ligase activity"/>
    <property type="evidence" value="ECO:0007669"/>
    <property type="project" value="UniProtKB-EC"/>
</dbReference>
<evidence type="ECO:0000256" key="6">
    <source>
        <dbReference type="ARBA" id="ARBA00022917"/>
    </source>
</evidence>
<dbReference type="PRINTS" id="PR00985">
    <property type="entry name" value="TRNASYNTHLEU"/>
</dbReference>
<dbReference type="InterPro" id="IPR025709">
    <property type="entry name" value="Leu_tRNA-synth_edit"/>
</dbReference>
<protein>
    <recommendedName>
        <fullName evidence="9">Leucine--tRNA ligase</fullName>
        <ecNumber evidence="9">6.1.1.4</ecNumber>
    </recommendedName>
    <alternativeName>
        <fullName evidence="9">Leucyl-tRNA synthetase</fullName>
        <shortName evidence="9">LeuRS</shortName>
    </alternativeName>
</protein>
<dbReference type="PROSITE" id="PS00178">
    <property type="entry name" value="AA_TRNA_LIGASE_I"/>
    <property type="match status" value="1"/>
</dbReference>
<dbReference type="Gene3D" id="3.90.740.10">
    <property type="entry name" value="Valyl/Leucyl/Isoleucyl-tRNA synthetase, editing domain"/>
    <property type="match status" value="1"/>
</dbReference>
<feature type="domain" description="Leucyl-tRNA synthetase editing" evidence="14">
    <location>
        <begin position="282"/>
        <end position="462"/>
    </location>
</feature>
<accession>A0ABW3GN98</accession>
<evidence type="ECO:0000259" key="13">
    <source>
        <dbReference type="Pfam" id="PF09334"/>
    </source>
</evidence>
<dbReference type="SUPFAM" id="SSF52374">
    <property type="entry name" value="Nucleotidylyl transferase"/>
    <property type="match status" value="1"/>
</dbReference>
<reference evidence="16" key="1">
    <citation type="journal article" date="2019" name="Int. J. Syst. Evol. Microbiol.">
        <title>The Global Catalogue of Microorganisms (GCM) 10K type strain sequencing project: providing services to taxonomists for standard genome sequencing and annotation.</title>
        <authorList>
            <consortium name="The Broad Institute Genomics Platform"/>
            <consortium name="The Broad Institute Genome Sequencing Center for Infectious Disease"/>
            <person name="Wu L."/>
            <person name="Ma J."/>
        </authorList>
    </citation>
    <scope>NUCLEOTIDE SEQUENCE [LARGE SCALE GENOMIC DNA]</scope>
    <source>
        <strain evidence="16">CCUG 56752</strain>
    </source>
</reference>
<dbReference type="InterPro" id="IPR002300">
    <property type="entry name" value="aa-tRNA-synth_Ia"/>
</dbReference>
<sequence length="1015" mass="115954">MAYNYKAIEQKWQKYWAEEQTFKAKQPQEFEGDPKPPFYVLDMFPYPSGAGLHVGHPLGYIASDIYARYKRHSGYNVLHPQGYDSFGLPAEQYAIQTGQHPAKTTETNIKRYREQLDKIGFSFDWSREVRTSDPKYYKWTQWIFIQLFESWYDLAEQKSKPISDLIQIFEKEGNSKVQAVCNEDSAQFTAKDWNGFSNDEKEQHLLNYRLTYLAETEVNWCPALGTVLANDEIVNGVSERGGHPVVRKKMKQWSMRISAFAERLLSGLDNLDWSESLKETQKNWIGKSVGALVKFKIQNSKFGISAFTTRPDTIFGVSFVTLAPEHDLVTQITTLEQKEEVDNYIKAAAKRSERDRMADVKSITGVFTGAYAEHPLTKKPIPIWIGDYVLASYGTGAVMAVPCGDQRDHDFAKHFGIPIPNVFEGIDISKEAYADKTNATKIANSDFLDGLGVLEAIPKAIEALSKIGAGEKKINYRLRDAVFSRQRYWGEPFPVYYVNGLPKMIDEQHLPLELPEVEKYLPTEDGAPPLGRAIEWAWDTEANQVVSNEKIDHNTVFPLELNTMPGWAGSSWYLFRYMEEQNNRDQHIASDEALKYWNNVDLYIGGSEHATGHLLYSRFWTKFLNDRGVLPVDEPFKKLINQGMILGESAFVTYLNINFTNNLGSIESDMNLKDIPKPIKVLLSNDIAESFHMGVEYIDSDYIQNEVDRIKKKAQEICDKENQMQSDKHGIIEYLNPSKIVTRADVSFVNVSNELKIEAFKESPFGKQFEEAEVVYNESGKFLVSREVEKMSKSKFNVVNPDDVCEEYGADSLRLYEMFLGPLEQAKPWNTAGLSGVHNFLKKLWKLYQDEDQLLVSDEPASKESLKTLHKTIKKVTQDIEDFSFNTSVSTFMICVNELTQQKCNAREILEPLAVLISPYAPHIAEELWEGLGHSGSISEVLYPKFEEKYLKEDSKTYPISFNGKMRFTMDLSLDLSKDQIEEIVMKDERTQKQLDGRTPKKIIIVPGKIVNIVG</sequence>
<dbReference type="InterPro" id="IPR002302">
    <property type="entry name" value="Leu-tRNA-ligase"/>
</dbReference>
<dbReference type="InterPro" id="IPR009008">
    <property type="entry name" value="Val/Leu/Ile-tRNA-synth_edit"/>
</dbReference>
<evidence type="ECO:0000256" key="2">
    <source>
        <dbReference type="ARBA" id="ARBA00022490"/>
    </source>
</evidence>
<comment type="caution">
    <text evidence="9">Lacks conserved residue(s) required for the propagation of feature annotation.</text>
</comment>
<evidence type="ECO:0000256" key="9">
    <source>
        <dbReference type="HAMAP-Rule" id="MF_00049"/>
    </source>
</evidence>
<keyword evidence="5 9" id="KW-0067">ATP-binding</keyword>
<dbReference type="InterPro" id="IPR001412">
    <property type="entry name" value="aa-tRNA-synth_I_CS"/>
</dbReference>
<evidence type="ECO:0000256" key="4">
    <source>
        <dbReference type="ARBA" id="ARBA00022741"/>
    </source>
</evidence>
<organism evidence="15 16">
    <name type="scientific">Psychroflexus salinarum</name>
    <dbReference type="NCBI Taxonomy" id="546024"/>
    <lineage>
        <taxon>Bacteria</taxon>
        <taxon>Pseudomonadati</taxon>
        <taxon>Bacteroidota</taxon>
        <taxon>Flavobacteriia</taxon>
        <taxon>Flavobacteriales</taxon>
        <taxon>Flavobacteriaceae</taxon>
        <taxon>Psychroflexus</taxon>
    </lineage>
</organism>
<comment type="catalytic activity">
    <reaction evidence="8 9">
        <text>tRNA(Leu) + L-leucine + ATP = L-leucyl-tRNA(Leu) + AMP + diphosphate</text>
        <dbReference type="Rhea" id="RHEA:11688"/>
        <dbReference type="Rhea" id="RHEA-COMP:9613"/>
        <dbReference type="Rhea" id="RHEA-COMP:9622"/>
        <dbReference type="ChEBI" id="CHEBI:30616"/>
        <dbReference type="ChEBI" id="CHEBI:33019"/>
        <dbReference type="ChEBI" id="CHEBI:57427"/>
        <dbReference type="ChEBI" id="CHEBI:78442"/>
        <dbReference type="ChEBI" id="CHEBI:78494"/>
        <dbReference type="ChEBI" id="CHEBI:456215"/>
        <dbReference type="EC" id="6.1.1.4"/>
    </reaction>
</comment>
<keyword evidence="6 9" id="KW-0648">Protein biosynthesis</keyword>
<feature type="domain" description="Aminoacyl-tRNA synthetase class Ia" evidence="11">
    <location>
        <begin position="782"/>
        <end position="816"/>
    </location>
</feature>
<dbReference type="InterPro" id="IPR015413">
    <property type="entry name" value="Methionyl/Leucyl_tRNA_Synth"/>
</dbReference>
<dbReference type="SUPFAM" id="SSF47323">
    <property type="entry name" value="Anticodon-binding domain of a subclass of class I aminoacyl-tRNA synthetases"/>
    <property type="match status" value="1"/>
</dbReference>
<keyword evidence="16" id="KW-1185">Reference proteome</keyword>
<evidence type="ECO:0000256" key="7">
    <source>
        <dbReference type="ARBA" id="ARBA00023146"/>
    </source>
</evidence>
<evidence type="ECO:0000259" key="12">
    <source>
        <dbReference type="Pfam" id="PF08264"/>
    </source>
</evidence>
<feature type="domain" description="Methionyl/Leucyl tRNA synthetase" evidence="13">
    <location>
        <begin position="43"/>
        <end position="150"/>
    </location>
</feature>
<evidence type="ECO:0000259" key="11">
    <source>
        <dbReference type="Pfam" id="PF00133"/>
    </source>
</evidence>
<dbReference type="Proteomes" id="UP001597049">
    <property type="component" value="Unassembled WGS sequence"/>
</dbReference>
<dbReference type="Pfam" id="PF13603">
    <property type="entry name" value="tRNA-synt_1_2"/>
    <property type="match status" value="1"/>
</dbReference>
<keyword evidence="4 9" id="KW-0547">Nucleotide-binding</keyword>
<evidence type="ECO:0000313" key="15">
    <source>
        <dbReference type="EMBL" id="MFD0932094.1"/>
    </source>
</evidence>
<dbReference type="EC" id="6.1.1.4" evidence="9"/>
<dbReference type="SUPFAM" id="SSF50677">
    <property type="entry name" value="ValRS/IleRS/LeuRS editing domain"/>
    <property type="match status" value="1"/>
</dbReference>
<dbReference type="InterPro" id="IPR009080">
    <property type="entry name" value="tRNAsynth_Ia_anticodon-bd"/>
</dbReference>
<feature type="domain" description="Methionyl/Valyl/Leucyl/Isoleucyl-tRNA synthetase anticodon-binding" evidence="12">
    <location>
        <begin position="865"/>
        <end position="978"/>
    </location>
</feature>
<evidence type="ECO:0000256" key="8">
    <source>
        <dbReference type="ARBA" id="ARBA00047469"/>
    </source>
</evidence>
<keyword evidence="2 9" id="KW-0963">Cytoplasm</keyword>
<dbReference type="HAMAP" id="MF_00049_B">
    <property type="entry name" value="Leu_tRNA_synth_B"/>
    <property type="match status" value="1"/>
</dbReference>
<gene>
    <name evidence="9" type="primary">leuS</name>
    <name evidence="15" type="ORF">ACFQ0R_05705</name>
</gene>
<dbReference type="Gene3D" id="3.40.50.620">
    <property type="entry name" value="HUPs"/>
    <property type="match status" value="3"/>
</dbReference>
<comment type="subcellular location">
    <subcellularLocation>
        <location evidence="9">Cytoplasm</location>
    </subcellularLocation>
</comment>
<feature type="binding site" evidence="9">
    <location>
        <position position="793"/>
    </location>
    <ligand>
        <name>ATP</name>
        <dbReference type="ChEBI" id="CHEBI:30616"/>
    </ligand>
</feature>
<evidence type="ECO:0000313" key="16">
    <source>
        <dbReference type="Proteomes" id="UP001597049"/>
    </source>
</evidence>
<dbReference type="InterPro" id="IPR013155">
    <property type="entry name" value="M/V/L/I-tRNA-synth_anticd-bd"/>
</dbReference>
<dbReference type="PANTHER" id="PTHR43740">
    <property type="entry name" value="LEUCYL-TRNA SYNTHETASE"/>
    <property type="match status" value="1"/>
</dbReference>
<comment type="similarity">
    <text evidence="1 9 10">Belongs to the class-I aminoacyl-tRNA synthetase family.</text>
</comment>
<dbReference type="EMBL" id="JBHTIV010000005">
    <property type="protein sequence ID" value="MFD0932094.1"/>
    <property type="molecule type" value="Genomic_DNA"/>
</dbReference>
<feature type="short sequence motif" description="'KMSKS' region" evidence="9">
    <location>
        <begin position="790"/>
        <end position="794"/>
    </location>
</feature>
<evidence type="ECO:0000256" key="5">
    <source>
        <dbReference type="ARBA" id="ARBA00022840"/>
    </source>
</evidence>
<dbReference type="InterPro" id="IPR014729">
    <property type="entry name" value="Rossmann-like_a/b/a_fold"/>
</dbReference>
<keyword evidence="7 9" id="KW-0030">Aminoacyl-tRNA synthetase</keyword>